<dbReference type="EMBL" id="JAGWCR010000004">
    <property type="protein sequence ID" value="MBS3648824.1"/>
    <property type="molecule type" value="Genomic_DNA"/>
</dbReference>
<comment type="caution">
    <text evidence="1">The sequence shown here is derived from an EMBL/GenBank/DDBJ whole genome shotgun (WGS) entry which is preliminary data.</text>
</comment>
<proteinExistence type="predicted"/>
<dbReference type="AlphaFoldDB" id="A0A942DWQ3"/>
<reference evidence="1" key="1">
    <citation type="submission" date="2021-04" db="EMBL/GenBank/DDBJ databases">
        <title>Pseudaminobacter soli sp. nov., isolated from paddy soil contaminated by heavy metals.</title>
        <authorList>
            <person name="Zhang K."/>
        </authorList>
    </citation>
    <scope>NUCLEOTIDE SEQUENCE</scope>
    <source>
        <strain evidence="1">19-2017</strain>
    </source>
</reference>
<sequence length="194" mass="21224">MTRKEFDLHGFTAALAAVLGGKDQSNSDHSMTRLSVMTGAVEMSLRTGYGSTWNKVTICPYFPCQQGLNHYEQIKVDSITVTGDRDIAAVAKDVKRRILDGIEPKLEEARARVAARETLKSSVAERAADWQRRFPGLQVKISSDGTGADVYYNRAGRYLNGSMTRDGTLSLQRVSLDGPETSEALLALLTAAPR</sequence>
<name>A0A942DWQ3_9HYPH</name>
<gene>
    <name evidence="1" type="ORF">KEU06_09420</name>
</gene>
<dbReference type="RefSeq" id="WP_188254387.1">
    <property type="nucleotide sequence ID" value="NZ_JABVCF010000004.1"/>
</dbReference>
<organism evidence="1 2">
    <name type="scientific">Pseudaminobacter soli</name>
    <name type="common">ex Zhang et al. 2022</name>
    <dbReference type="NCBI Taxonomy" id="2831468"/>
    <lineage>
        <taxon>Bacteria</taxon>
        <taxon>Pseudomonadati</taxon>
        <taxon>Pseudomonadota</taxon>
        <taxon>Alphaproteobacteria</taxon>
        <taxon>Hyphomicrobiales</taxon>
        <taxon>Phyllobacteriaceae</taxon>
        <taxon>Pseudaminobacter</taxon>
    </lineage>
</organism>
<dbReference type="Proteomes" id="UP000680348">
    <property type="component" value="Unassembled WGS sequence"/>
</dbReference>
<protein>
    <submittedName>
        <fullName evidence="1">Uncharacterized protein</fullName>
    </submittedName>
</protein>
<evidence type="ECO:0000313" key="1">
    <source>
        <dbReference type="EMBL" id="MBS3648824.1"/>
    </source>
</evidence>
<keyword evidence="2" id="KW-1185">Reference proteome</keyword>
<accession>A0A942DWQ3</accession>
<evidence type="ECO:0000313" key="2">
    <source>
        <dbReference type="Proteomes" id="UP000680348"/>
    </source>
</evidence>